<evidence type="ECO:0000313" key="1">
    <source>
        <dbReference type="EMBL" id="QOQ37827.1"/>
    </source>
</evidence>
<reference evidence="1" key="1">
    <citation type="submission" date="2020-07" db="EMBL/GenBank/DDBJ databases">
        <title>Ralstonia phages.</title>
        <authorList>
            <person name="Trotereau A."/>
            <person name="Boyer C."/>
            <person name="Torres-Barcelo C."/>
        </authorList>
    </citation>
    <scope>NUCLEOTIDE SEQUENCE [LARGE SCALE GENOMIC DNA]</scope>
</reference>
<protein>
    <recommendedName>
        <fullName evidence="3">VRR-NUC domain-containing protein</fullName>
    </recommendedName>
</protein>
<gene>
    <name evidence="1" type="ORF">9Ga_00066</name>
</gene>
<dbReference type="Gene3D" id="3.40.1350.10">
    <property type="match status" value="1"/>
</dbReference>
<keyword evidence="2" id="KW-1185">Reference proteome</keyword>
<dbReference type="GO" id="GO:0003676">
    <property type="term" value="F:nucleic acid binding"/>
    <property type="evidence" value="ECO:0007669"/>
    <property type="project" value="InterPro"/>
</dbReference>
<organism evidence="1 2">
    <name type="scientific">Ralstonia phage Gamede</name>
    <dbReference type="NCBI Taxonomy" id="2759726"/>
    <lineage>
        <taxon>Viruses</taxon>
        <taxon>Duplodnaviria</taxon>
        <taxon>Heunggongvirae</taxon>
        <taxon>Uroviricota</taxon>
        <taxon>Caudoviricetes</taxon>
        <taxon>Cimandefvirus</taxon>
        <taxon>Cimandefvirus gamede</taxon>
    </lineage>
</organism>
<accession>A0A7M1IE25</accession>
<name>A0A7M1IE25_9CAUD</name>
<dbReference type="InterPro" id="IPR011856">
    <property type="entry name" value="tRNA_endonuc-like_dom_sf"/>
</dbReference>
<sequence>MRPVRKGPRVRRAPRRSPEFDEQCALFEWARIPAVVAQYPGIDLLEGSMNGVKLSKAQAGKAKAAGMLKGAHDVRLPVARGGYIGLSVEMKAGKNKPTTEQLWYGERLEAEGHCVRYAWTWPEAKDAIVEYLSLPRRT</sequence>
<proteinExistence type="predicted"/>
<dbReference type="EMBL" id="MT740738">
    <property type="protein sequence ID" value="QOQ37827.1"/>
    <property type="molecule type" value="Genomic_DNA"/>
</dbReference>
<evidence type="ECO:0008006" key="3">
    <source>
        <dbReference type="Google" id="ProtNLM"/>
    </source>
</evidence>
<evidence type="ECO:0000313" key="2">
    <source>
        <dbReference type="Proteomes" id="UP000515742"/>
    </source>
</evidence>
<dbReference type="Proteomes" id="UP000515742">
    <property type="component" value="Segment"/>
</dbReference>